<dbReference type="Proteomes" id="UP000681720">
    <property type="component" value="Unassembled WGS sequence"/>
</dbReference>
<comment type="caution">
    <text evidence="4">The sequence shown here is derived from an EMBL/GenBank/DDBJ whole genome shotgun (WGS) entry which is preliminary data.</text>
</comment>
<organism evidence="4 5">
    <name type="scientific">Rotaria magnacalcarata</name>
    <dbReference type="NCBI Taxonomy" id="392030"/>
    <lineage>
        <taxon>Eukaryota</taxon>
        <taxon>Metazoa</taxon>
        <taxon>Spiralia</taxon>
        <taxon>Gnathifera</taxon>
        <taxon>Rotifera</taxon>
        <taxon>Eurotatoria</taxon>
        <taxon>Bdelloidea</taxon>
        <taxon>Philodinida</taxon>
        <taxon>Philodinidae</taxon>
        <taxon>Rotaria</taxon>
    </lineage>
</organism>
<evidence type="ECO:0000256" key="1">
    <source>
        <dbReference type="SAM" id="MobiDB-lite"/>
    </source>
</evidence>
<evidence type="ECO:0000313" key="4">
    <source>
        <dbReference type="EMBL" id="CAF4418114.1"/>
    </source>
</evidence>
<evidence type="ECO:0000313" key="5">
    <source>
        <dbReference type="Proteomes" id="UP000681720"/>
    </source>
</evidence>
<sequence length="73" mass="8369">NNSRTMLKSQISLPTNNISDSPAWDQKPKKIKRQHSHSFGSRNNPMNTTTTTTTTTQPRKPGRPRRDVALFEY</sequence>
<gene>
    <name evidence="2" type="ORF">BYL167_LOCUS27172</name>
    <name evidence="4" type="ORF">GIL414_LOCUS30950</name>
    <name evidence="3" type="ORF">SMN809_LOCUS30284</name>
</gene>
<feature type="non-terminal residue" evidence="4">
    <location>
        <position position="1"/>
    </location>
</feature>
<dbReference type="EMBL" id="CAJOBI010056754">
    <property type="protein sequence ID" value="CAF4397374.1"/>
    <property type="molecule type" value="Genomic_DNA"/>
</dbReference>
<dbReference type="EMBL" id="CAJOBJ010061101">
    <property type="protein sequence ID" value="CAF4418114.1"/>
    <property type="molecule type" value="Genomic_DNA"/>
</dbReference>
<feature type="compositionally biased region" description="Polar residues" evidence="1">
    <location>
        <begin position="1"/>
        <end position="20"/>
    </location>
</feature>
<dbReference type="Proteomes" id="UP000676336">
    <property type="component" value="Unassembled WGS sequence"/>
</dbReference>
<feature type="compositionally biased region" description="Basic and acidic residues" evidence="1">
    <location>
        <begin position="64"/>
        <end position="73"/>
    </location>
</feature>
<evidence type="ECO:0000313" key="2">
    <source>
        <dbReference type="EMBL" id="CAF4292994.1"/>
    </source>
</evidence>
<proteinExistence type="predicted"/>
<protein>
    <submittedName>
        <fullName evidence="4">Uncharacterized protein</fullName>
    </submittedName>
</protein>
<feature type="compositionally biased region" description="Polar residues" evidence="1">
    <location>
        <begin position="37"/>
        <end position="47"/>
    </location>
</feature>
<evidence type="ECO:0000313" key="3">
    <source>
        <dbReference type="EMBL" id="CAF4397374.1"/>
    </source>
</evidence>
<dbReference type="EMBL" id="CAJOBH010034030">
    <property type="protein sequence ID" value="CAF4292994.1"/>
    <property type="molecule type" value="Genomic_DNA"/>
</dbReference>
<dbReference type="Proteomes" id="UP000681967">
    <property type="component" value="Unassembled WGS sequence"/>
</dbReference>
<feature type="region of interest" description="Disordered" evidence="1">
    <location>
        <begin position="1"/>
        <end position="73"/>
    </location>
</feature>
<reference evidence="4" key="1">
    <citation type="submission" date="2021-02" db="EMBL/GenBank/DDBJ databases">
        <authorList>
            <person name="Nowell W R."/>
        </authorList>
    </citation>
    <scope>NUCLEOTIDE SEQUENCE</scope>
</reference>
<accession>A0A8S2VVZ4</accession>
<name>A0A8S2VVZ4_9BILA</name>
<dbReference type="AlphaFoldDB" id="A0A8S2VVZ4"/>